<name>A0A9X9X3C7_9PROT</name>
<evidence type="ECO:0000313" key="2">
    <source>
        <dbReference type="EMBL" id="MBR0673906.1"/>
    </source>
</evidence>
<gene>
    <name evidence="2" type="ORF">GXW76_22235</name>
</gene>
<dbReference type="InterPro" id="IPR009333">
    <property type="entry name" value="DUF992"/>
</dbReference>
<organism evidence="2 3">
    <name type="scientific">Neoroseomonas soli</name>
    <dbReference type="NCBI Taxonomy" id="1081025"/>
    <lineage>
        <taxon>Bacteria</taxon>
        <taxon>Pseudomonadati</taxon>
        <taxon>Pseudomonadota</taxon>
        <taxon>Alphaproteobacteria</taxon>
        <taxon>Acetobacterales</taxon>
        <taxon>Acetobacteraceae</taxon>
        <taxon>Neoroseomonas</taxon>
    </lineage>
</organism>
<dbReference type="Proteomes" id="UP001138751">
    <property type="component" value="Unassembled WGS sequence"/>
</dbReference>
<evidence type="ECO:0000256" key="1">
    <source>
        <dbReference type="SAM" id="SignalP"/>
    </source>
</evidence>
<keyword evidence="3" id="KW-1185">Reference proteome</keyword>
<dbReference type="AlphaFoldDB" id="A0A9X9X3C7"/>
<dbReference type="RefSeq" id="WP_211864304.1">
    <property type="nucleotide sequence ID" value="NZ_JAAEDM010000097.1"/>
</dbReference>
<feature type="signal peptide" evidence="1">
    <location>
        <begin position="1"/>
        <end position="24"/>
    </location>
</feature>
<evidence type="ECO:0000313" key="3">
    <source>
        <dbReference type="Proteomes" id="UP001138751"/>
    </source>
</evidence>
<reference evidence="2" key="1">
    <citation type="submission" date="2020-01" db="EMBL/GenBank/DDBJ databases">
        <authorList>
            <person name="Rat A."/>
        </authorList>
    </citation>
    <scope>NUCLEOTIDE SEQUENCE</scope>
    <source>
        <strain evidence="2">LMG 31231</strain>
    </source>
</reference>
<keyword evidence="1" id="KW-0732">Signal</keyword>
<accession>A0A9X9X3C7</accession>
<comment type="caution">
    <text evidence="2">The sequence shown here is derived from an EMBL/GenBank/DDBJ whole genome shotgun (WGS) entry which is preliminary data.</text>
</comment>
<feature type="chain" id="PRO_5040835043" evidence="1">
    <location>
        <begin position="25"/>
        <end position="169"/>
    </location>
</feature>
<dbReference type="EMBL" id="JAAEDM010000097">
    <property type="protein sequence ID" value="MBR0673906.1"/>
    <property type="molecule type" value="Genomic_DNA"/>
</dbReference>
<reference evidence="2" key="2">
    <citation type="journal article" date="2021" name="Syst. Appl. Microbiol.">
        <title>Roseomonas hellenica sp. nov., isolated from roots of wild-growing Alkanna tinctoria.</title>
        <authorList>
            <person name="Rat A."/>
            <person name="Naranjo H.D."/>
            <person name="Lebbe L."/>
            <person name="Cnockaert M."/>
            <person name="Krigas N."/>
            <person name="Grigoriadou K."/>
            <person name="Maloupa E."/>
            <person name="Willems A."/>
        </authorList>
    </citation>
    <scope>NUCLEOTIDE SEQUENCE</scope>
    <source>
        <strain evidence="2">LMG 31231</strain>
    </source>
</reference>
<dbReference type="Pfam" id="PF06186">
    <property type="entry name" value="DUF992"/>
    <property type="match status" value="1"/>
</dbReference>
<proteinExistence type="predicted"/>
<sequence>MRHIRSGIAAALGIGLLAAAPAFAQSSAATPSPQQTGHVRAGTLRCDVAPGTSFVFGSTRDTTCVFTPTSGRAERYTGEIKRYGVDVGFTSSAVMLWGVVASSGDVAPGALAGTYAGVSAGATAGVGVGANVLVGGGNRNITLQPLSVEGNTGLNIALGVGELTLAAAR</sequence>
<protein>
    <submittedName>
        <fullName evidence="2">DUF992 domain-containing protein</fullName>
    </submittedName>
</protein>